<dbReference type="InterPro" id="IPR031304">
    <property type="entry name" value="SLT_2"/>
</dbReference>
<name>A0A366DUL6_9HYPH</name>
<dbReference type="InterPro" id="IPR023346">
    <property type="entry name" value="Lysozyme-like_dom_sf"/>
</dbReference>
<organism evidence="3 4">
    <name type="scientific">Pseudochrobactrum asaccharolyticum</name>
    <dbReference type="NCBI Taxonomy" id="354351"/>
    <lineage>
        <taxon>Bacteria</taxon>
        <taxon>Pseudomonadati</taxon>
        <taxon>Pseudomonadota</taxon>
        <taxon>Alphaproteobacteria</taxon>
        <taxon>Hyphomicrobiales</taxon>
        <taxon>Brucellaceae</taxon>
        <taxon>Pseudochrobactrum</taxon>
    </lineage>
</organism>
<dbReference type="Gene3D" id="1.10.8.350">
    <property type="entry name" value="Bacterial muramidase"/>
    <property type="match status" value="1"/>
</dbReference>
<keyword evidence="1" id="KW-0732">Signal</keyword>
<dbReference type="InterPro" id="IPR011970">
    <property type="entry name" value="MltB_2"/>
</dbReference>
<dbReference type="Proteomes" id="UP000252893">
    <property type="component" value="Unassembled WGS sequence"/>
</dbReference>
<accession>A0A366DUL6</accession>
<dbReference type="OrthoDB" id="9808544at2"/>
<evidence type="ECO:0000313" key="4">
    <source>
        <dbReference type="Proteomes" id="UP000252893"/>
    </source>
</evidence>
<evidence type="ECO:0000313" key="3">
    <source>
        <dbReference type="EMBL" id="RBO92944.1"/>
    </source>
</evidence>
<dbReference type="NCBIfam" id="TIGR02283">
    <property type="entry name" value="MltB_2"/>
    <property type="match status" value="1"/>
</dbReference>
<evidence type="ECO:0000259" key="2">
    <source>
        <dbReference type="Pfam" id="PF13406"/>
    </source>
</evidence>
<dbReference type="EMBL" id="QNRH01000006">
    <property type="protein sequence ID" value="RBO92944.1"/>
    <property type="molecule type" value="Genomic_DNA"/>
</dbReference>
<dbReference type="CDD" id="cd13399">
    <property type="entry name" value="Slt35-like"/>
    <property type="match status" value="1"/>
</dbReference>
<dbReference type="GO" id="GO:0008933">
    <property type="term" value="F:peptidoglycan lytic transglycosylase activity"/>
    <property type="evidence" value="ECO:0007669"/>
    <property type="project" value="TreeGrafter"/>
</dbReference>
<evidence type="ECO:0000256" key="1">
    <source>
        <dbReference type="SAM" id="SignalP"/>
    </source>
</evidence>
<dbReference type="Pfam" id="PF13406">
    <property type="entry name" value="SLT_2"/>
    <property type="match status" value="1"/>
</dbReference>
<gene>
    <name evidence="3" type="ORF">DFR47_10623</name>
</gene>
<dbReference type="PANTHER" id="PTHR30163:SF8">
    <property type="entry name" value="LYTIC MUREIN TRANSGLYCOSYLASE"/>
    <property type="match status" value="1"/>
</dbReference>
<feature type="signal peptide" evidence="1">
    <location>
        <begin position="1"/>
        <end position="33"/>
    </location>
</feature>
<reference evidence="3 4" key="1">
    <citation type="submission" date="2018-06" db="EMBL/GenBank/DDBJ databases">
        <title>Genomic Encyclopedia of Type Strains, Phase IV (KMG-IV): sequencing the most valuable type-strain genomes for metagenomic binning, comparative biology and taxonomic classification.</title>
        <authorList>
            <person name="Goeker M."/>
        </authorList>
    </citation>
    <scope>NUCLEOTIDE SEQUENCE [LARGE SCALE GENOMIC DNA]</scope>
    <source>
        <strain evidence="3 4">DSM 25619</strain>
    </source>
</reference>
<sequence length="279" mass="29634">MQSKTIKSSIRNLTMAVIGGTIGVMALSGIAQAAQCGNTGAGFPAWVQEFKKEAAGRGIKGNALSALDNVKYATATINADRNQKSFKLSLDDFMKKRGSTTIISRGKSMKKQNAALFAKIEQRYGVPAGPLLAIWGMETGFGNYLGKQHTLSAVATLAYDCRRSEFFTNELYAALQLIQRGDLSPNAVGAMHGEIGQTQFLPSSVIKYGADGDGNGHIDMVNSRADALASTANFLKAHGWRAGAGYQQGQPNYGAIQGWNAATVYQQAIAIMGQAIDGK</sequence>
<comment type="caution">
    <text evidence="3">The sequence shown here is derived from an EMBL/GenBank/DDBJ whole genome shotgun (WGS) entry which is preliminary data.</text>
</comment>
<dbReference type="PANTHER" id="PTHR30163">
    <property type="entry name" value="MEMBRANE-BOUND LYTIC MUREIN TRANSGLYCOSYLASE B"/>
    <property type="match status" value="1"/>
</dbReference>
<proteinExistence type="predicted"/>
<keyword evidence="4" id="KW-1185">Reference proteome</keyword>
<feature type="chain" id="PRO_5017018202" evidence="1">
    <location>
        <begin position="34"/>
        <end position="279"/>
    </location>
</feature>
<feature type="domain" description="Transglycosylase SLT" evidence="2">
    <location>
        <begin position="43"/>
        <end position="247"/>
    </location>
</feature>
<dbReference type="InterPro" id="IPR043426">
    <property type="entry name" value="MltB-like"/>
</dbReference>
<dbReference type="GO" id="GO:0009253">
    <property type="term" value="P:peptidoglycan catabolic process"/>
    <property type="evidence" value="ECO:0007669"/>
    <property type="project" value="TreeGrafter"/>
</dbReference>
<dbReference type="SUPFAM" id="SSF53955">
    <property type="entry name" value="Lysozyme-like"/>
    <property type="match status" value="1"/>
</dbReference>
<protein>
    <submittedName>
        <fullName evidence="3">Lytic murein transglycosylase</fullName>
    </submittedName>
</protein>
<dbReference type="AlphaFoldDB" id="A0A366DUL6"/>